<accession>A0ABM8I6X3</accession>
<evidence type="ECO:0000313" key="2">
    <source>
        <dbReference type="Proteomes" id="UP001305815"/>
    </source>
</evidence>
<proteinExistence type="predicted"/>
<name>A0ABM8I6X3_9FIRM</name>
<organism evidence="1 2">
    <name type="scientific">Claveliimonas bilis</name>
    <dbReference type="NCBI Taxonomy" id="3028070"/>
    <lineage>
        <taxon>Bacteria</taxon>
        <taxon>Bacillati</taxon>
        <taxon>Bacillota</taxon>
        <taxon>Clostridia</taxon>
        <taxon>Lachnospirales</taxon>
        <taxon>Lachnospiraceae</taxon>
        <taxon>Claveliimonas</taxon>
    </lineage>
</organism>
<keyword evidence="2" id="KW-1185">Reference proteome</keyword>
<protein>
    <submittedName>
        <fullName evidence="1">Uncharacterized protein</fullName>
    </submittedName>
</protein>
<dbReference type="EMBL" id="AP027742">
    <property type="protein sequence ID" value="BDZ75936.1"/>
    <property type="molecule type" value="Genomic_DNA"/>
</dbReference>
<reference evidence="2" key="1">
    <citation type="journal article" date="2023" name="Int. J. Syst. Evol. Microbiol.">
        <title>Claveliimonas bilis gen. nov., sp. nov., deoxycholic acid-producing bacteria isolated from human faeces, and reclassification of Sellimonas monacensis Zenner et al. 2021 as Claveliimonas monacensis comb. nov.</title>
        <authorList>
            <person name="Hisatomi A."/>
            <person name="Kastawa N.W.E.P.G."/>
            <person name="Song I."/>
            <person name="Ohkuma M."/>
            <person name="Fukiya S."/>
            <person name="Sakamoto M."/>
        </authorList>
    </citation>
    <scope>NUCLEOTIDE SEQUENCE [LARGE SCALE GENOMIC DNA]</scope>
    <source>
        <strain evidence="2">12BBH14</strain>
    </source>
</reference>
<sequence>MQFVQKGGLKGVTQEFVVEVFLMTPAKRISNPTFRNETMDMRIPFRVPDKGMKNTDKTRSKEFGFVVFMEHTRDNTVNGREKAV</sequence>
<dbReference type="Proteomes" id="UP001305815">
    <property type="component" value="Chromosome"/>
</dbReference>
<gene>
    <name evidence="1" type="ORF">Lac1_01190</name>
</gene>
<evidence type="ECO:0000313" key="1">
    <source>
        <dbReference type="EMBL" id="BDZ75936.1"/>
    </source>
</evidence>